<organism evidence="1 2">
    <name type="scientific">Zalaria obscura</name>
    <dbReference type="NCBI Taxonomy" id="2024903"/>
    <lineage>
        <taxon>Eukaryota</taxon>
        <taxon>Fungi</taxon>
        <taxon>Dikarya</taxon>
        <taxon>Ascomycota</taxon>
        <taxon>Pezizomycotina</taxon>
        <taxon>Dothideomycetes</taxon>
        <taxon>Dothideomycetidae</taxon>
        <taxon>Dothideales</taxon>
        <taxon>Zalariaceae</taxon>
        <taxon>Zalaria</taxon>
    </lineage>
</organism>
<accession>A0ACC3SDR3</accession>
<dbReference type="EMBL" id="JAMKPW020000019">
    <property type="protein sequence ID" value="KAK8208026.1"/>
    <property type="molecule type" value="Genomic_DNA"/>
</dbReference>
<name>A0ACC3SDR3_9PEZI</name>
<reference evidence="1" key="1">
    <citation type="submission" date="2024-02" db="EMBL/GenBank/DDBJ databases">
        <title>Metagenome Assembled Genome of Zalaria obscura JY119.</title>
        <authorList>
            <person name="Vighnesh L."/>
            <person name="Jagadeeshwari U."/>
            <person name="Venkata Ramana C."/>
            <person name="Sasikala C."/>
        </authorList>
    </citation>
    <scope>NUCLEOTIDE SEQUENCE</scope>
    <source>
        <strain evidence="1">JY119</strain>
    </source>
</reference>
<evidence type="ECO:0000313" key="2">
    <source>
        <dbReference type="Proteomes" id="UP001320706"/>
    </source>
</evidence>
<protein>
    <submittedName>
        <fullName evidence="1">Uncharacterized protein</fullName>
    </submittedName>
</protein>
<comment type="caution">
    <text evidence="1">The sequence shown here is derived from an EMBL/GenBank/DDBJ whole genome shotgun (WGS) entry which is preliminary data.</text>
</comment>
<dbReference type="Proteomes" id="UP001320706">
    <property type="component" value="Unassembled WGS sequence"/>
</dbReference>
<proteinExistence type="predicted"/>
<gene>
    <name evidence="1" type="ORF">M8818_004064</name>
</gene>
<evidence type="ECO:0000313" key="1">
    <source>
        <dbReference type="EMBL" id="KAK8208026.1"/>
    </source>
</evidence>
<keyword evidence="2" id="KW-1185">Reference proteome</keyword>
<sequence>MEIGRTCIGESSVAECGVTFQDWGEGPSSFIVKPRSALGSFQLRTAWEVTIPCTYSIRVTPNFYNPAMRIPQLRLLRQPQRRCISHSLRRPTKAAPIVHIDNATFYRQYPSATQQADGPPNPAIFPNLTFSLPAHGSSTEQNEHWSILSPSSLARTTFLQILNGQYICLPPTARSYPYLSSAEVKENRLHNPQTAIKYVGFDAERGGLGGTSLKGAYLSARYEARKEETDWSLMDYLTGHTELNALEKGRDEVDEALLEKVIRDLKLGQLLDMPVGNLSNGQTRRARIAKALMLRPELLLLDGPFMGLDPPTVKMLSGVLREMADRNRPRLVLSLRPEDHIPDWISHLVYVDEELRPRFTGPKDQVLDALVTESETTTTVTSGVADKLRQHNTLSPPTRENKQKATTQLSRDGFPTHSPPSAPGEAIVTMSGVTVRYGTKTVLGDWPHGLHWNVHRNQRWGIFGPNGSGKTTLLSLITSDHPQTYSLPIKLFGRSRLPEKGETGISLFELQRRIGHSSPEVHTFFPKGLSVRRALMSAWADAPMARPTLGVEEMGRVEACLRWFAAELSPNGQSTLSSLSQKGGETAVKELQEAITKGDDLAWADKLTFRDLSFGSQRLALFLRAIVAGQELVILDEAFSGIDEVIRDKCLLFLSHGEKVTLTTTTSSTTGSSTADGIEDTSQRKLQPSLVAQANCVRIEGLTENQALVVISHAPEDVPGAVRQWICLPEPGEGKPARWGNLEGPLELNSKGWEQIWGVDR</sequence>